<evidence type="ECO:0000313" key="2">
    <source>
        <dbReference type="Proteomes" id="UP000265520"/>
    </source>
</evidence>
<organism evidence="1 2">
    <name type="scientific">Trifolium medium</name>
    <dbReference type="NCBI Taxonomy" id="97028"/>
    <lineage>
        <taxon>Eukaryota</taxon>
        <taxon>Viridiplantae</taxon>
        <taxon>Streptophyta</taxon>
        <taxon>Embryophyta</taxon>
        <taxon>Tracheophyta</taxon>
        <taxon>Spermatophyta</taxon>
        <taxon>Magnoliopsida</taxon>
        <taxon>eudicotyledons</taxon>
        <taxon>Gunneridae</taxon>
        <taxon>Pentapetalae</taxon>
        <taxon>rosids</taxon>
        <taxon>fabids</taxon>
        <taxon>Fabales</taxon>
        <taxon>Fabaceae</taxon>
        <taxon>Papilionoideae</taxon>
        <taxon>50 kb inversion clade</taxon>
        <taxon>NPAAA clade</taxon>
        <taxon>Hologalegina</taxon>
        <taxon>IRL clade</taxon>
        <taxon>Trifolieae</taxon>
        <taxon>Trifolium</taxon>
    </lineage>
</organism>
<dbReference type="EMBL" id="LXQA010476911">
    <property type="protein sequence ID" value="MCI54294.1"/>
    <property type="molecule type" value="Genomic_DNA"/>
</dbReference>
<accession>A0A392T1D4</accession>
<proteinExistence type="predicted"/>
<sequence>KSKTGTIEVDVGWMLELGAVAPGVCDGAVALDAPPLG</sequence>
<name>A0A392T1D4_9FABA</name>
<comment type="caution">
    <text evidence="1">The sequence shown here is derived from an EMBL/GenBank/DDBJ whole genome shotgun (WGS) entry which is preliminary data.</text>
</comment>
<feature type="non-terminal residue" evidence="1">
    <location>
        <position position="1"/>
    </location>
</feature>
<evidence type="ECO:0000313" key="1">
    <source>
        <dbReference type="EMBL" id="MCI54294.1"/>
    </source>
</evidence>
<protein>
    <submittedName>
        <fullName evidence="1">Uncharacterized protein</fullName>
    </submittedName>
</protein>
<dbReference type="Proteomes" id="UP000265520">
    <property type="component" value="Unassembled WGS sequence"/>
</dbReference>
<reference evidence="1 2" key="1">
    <citation type="journal article" date="2018" name="Front. Plant Sci.">
        <title>Red Clover (Trifolium pratense) and Zigzag Clover (T. medium) - A Picture of Genomic Similarities and Differences.</title>
        <authorList>
            <person name="Dluhosova J."/>
            <person name="Istvanek J."/>
            <person name="Nedelnik J."/>
            <person name="Repkova J."/>
        </authorList>
    </citation>
    <scope>NUCLEOTIDE SEQUENCE [LARGE SCALE GENOMIC DNA]</scope>
    <source>
        <strain evidence="2">cv. 10/8</strain>
        <tissue evidence="1">Leaf</tissue>
    </source>
</reference>
<keyword evidence="2" id="KW-1185">Reference proteome</keyword>
<dbReference type="AlphaFoldDB" id="A0A392T1D4"/>